<accession>X1DB35</accession>
<sequence length="132" mass="15221">LGSIGEEGVKEIVHRQGYFPEHVDVITDYIITFQERKWRTRYLVQLQRGYARRVVTEEELREEVVAASYTPEVADWMIKTADVQREIAVGTSPAEKRKLLGLGDLKKAFATDKINEDEYRSELMIRGYEIGG</sequence>
<comment type="caution">
    <text evidence="1">The sequence shown here is derived from an EMBL/GenBank/DDBJ whole genome shotgun (WGS) entry which is preliminary data.</text>
</comment>
<dbReference type="EMBL" id="BART01038397">
    <property type="protein sequence ID" value="GAH05510.1"/>
    <property type="molecule type" value="Genomic_DNA"/>
</dbReference>
<gene>
    <name evidence="1" type="ORF">S01H4_63707</name>
</gene>
<reference evidence="1" key="1">
    <citation type="journal article" date="2014" name="Front. Microbiol.">
        <title>High frequency of phylogenetically diverse reductive dehalogenase-homologous genes in deep subseafloor sedimentary metagenomes.</title>
        <authorList>
            <person name="Kawai M."/>
            <person name="Futagami T."/>
            <person name="Toyoda A."/>
            <person name="Takaki Y."/>
            <person name="Nishi S."/>
            <person name="Hori S."/>
            <person name="Arai W."/>
            <person name="Tsubouchi T."/>
            <person name="Morono Y."/>
            <person name="Uchiyama I."/>
            <person name="Ito T."/>
            <person name="Fujiyama A."/>
            <person name="Inagaki F."/>
            <person name="Takami H."/>
        </authorList>
    </citation>
    <scope>NUCLEOTIDE SEQUENCE</scope>
    <source>
        <strain evidence="1">Expedition CK06-06</strain>
    </source>
</reference>
<dbReference type="AlphaFoldDB" id="X1DB35"/>
<feature type="non-terminal residue" evidence="1">
    <location>
        <position position="132"/>
    </location>
</feature>
<organism evidence="1">
    <name type="scientific">marine sediment metagenome</name>
    <dbReference type="NCBI Taxonomy" id="412755"/>
    <lineage>
        <taxon>unclassified sequences</taxon>
        <taxon>metagenomes</taxon>
        <taxon>ecological metagenomes</taxon>
    </lineage>
</organism>
<evidence type="ECO:0000313" key="1">
    <source>
        <dbReference type="EMBL" id="GAH05510.1"/>
    </source>
</evidence>
<feature type="non-terminal residue" evidence="1">
    <location>
        <position position="1"/>
    </location>
</feature>
<name>X1DB35_9ZZZZ</name>
<protein>
    <submittedName>
        <fullName evidence="1">Uncharacterized protein</fullName>
    </submittedName>
</protein>
<proteinExistence type="predicted"/>